<proteinExistence type="predicted"/>
<dbReference type="EMBL" id="CP018866">
    <property type="protein sequence ID" value="AST91770.1"/>
    <property type="molecule type" value="Genomic_DNA"/>
</dbReference>
<dbReference type="RefSeq" id="WP_066420723.1">
    <property type="nucleotide sequence ID" value="NZ_CP018866.1"/>
</dbReference>
<dbReference type="AlphaFoldDB" id="A0A223KQJ0"/>
<organism evidence="1 2">
    <name type="scientific">Sutcliffiella cohnii</name>
    <dbReference type="NCBI Taxonomy" id="33932"/>
    <lineage>
        <taxon>Bacteria</taxon>
        <taxon>Bacillati</taxon>
        <taxon>Bacillota</taxon>
        <taxon>Bacilli</taxon>
        <taxon>Bacillales</taxon>
        <taxon>Bacillaceae</taxon>
        <taxon>Sutcliffiella</taxon>
    </lineage>
</organism>
<evidence type="ECO:0008006" key="3">
    <source>
        <dbReference type="Google" id="ProtNLM"/>
    </source>
</evidence>
<sequence>MLKKWSLYKKDIGKYDVTILQTPNIGENKGYVPIYRVNIEGRTHTEVIQTVFSTFNVRERIPHNYRGRFISTGDIVLIDEGFKGKTYYRLSTNGWKELNRVMIM</sequence>
<dbReference type="KEGG" id="bcoh:BC6307_11010"/>
<name>A0A223KQJ0_9BACI</name>
<dbReference type="Proteomes" id="UP000215224">
    <property type="component" value="Chromosome"/>
</dbReference>
<evidence type="ECO:0000313" key="2">
    <source>
        <dbReference type="Proteomes" id="UP000215224"/>
    </source>
</evidence>
<evidence type="ECO:0000313" key="1">
    <source>
        <dbReference type="EMBL" id="AST91770.1"/>
    </source>
</evidence>
<reference evidence="1 2" key="1">
    <citation type="submission" date="2016-12" db="EMBL/GenBank/DDBJ databases">
        <title>The whole genome sequencing and assembly of Bacillus cohnii DSM 6307T strain.</title>
        <authorList>
            <person name="Lee Y.-J."/>
            <person name="Yi H."/>
            <person name="Bahn Y.-S."/>
            <person name="Kim J.F."/>
            <person name="Lee D.-W."/>
        </authorList>
    </citation>
    <scope>NUCLEOTIDE SEQUENCE [LARGE SCALE GENOMIC DNA]</scope>
    <source>
        <strain evidence="1 2">DSM 6307</strain>
    </source>
</reference>
<gene>
    <name evidence="1" type="ORF">BC6307_11010</name>
</gene>
<protein>
    <recommendedName>
        <fullName evidence="3">YodL-like protein</fullName>
    </recommendedName>
</protein>
<keyword evidence="2" id="KW-1185">Reference proteome</keyword>
<accession>A0A223KQJ0</accession>